<organism>
    <name type="scientific">Branchiostoma floridae</name>
    <name type="common">Florida lancelet</name>
    <name type="synonym">Amphioxus</name>
    <dbReference type="NCBI Taxonomy" id="7739"/>
    <lineage>
        <taxon>Eukaryota</taxon>
        <taxon>Metazoa</taxon>
        <taxon>Chordata</taxon>
        <taxon>Cephalochordata</taxon>
        <taxon>Leptocardii</taxon>
        <taxon>Amphioxiformes</taxon>
        <taxon>Branchiostomatidae</taxon>
        <taxon>Branchiostoma</taxon>
    </lineage>
</organism>
<gene>
    <name evidence="11" type="ORF">BRAFLDRAFT_241590</name>
</gene>
<dbReference type="Gene3D" id="3.30.40.10">
    <property type="entry name" value="Zinc/RING finger domain, C3HC4 (zinc finger)"/>
    <property type="match status" value="1"/>
</dbReference>
<dbReference type="InterPro" id="IPR039396">
    <property type="entry name" value="Deltex_C"/>
</dbReference>
<evidence type="ECO:0000256" key="8">
    <source>
        <dbReference type="PROSITE-ProRule" id="PRU00175"/>
    </source>
</evidence>
<dbReference type="EMBL" id="GG666484">
    <property type="protein sequence ID" value="EEN64870.1"/>
    <property type="molecule type" value="Genomic_DNA"/>
</dbReference>
<dbReference type="InterPro" id="IPR017907">
    <property type="entry name" value="Znf_RING_CS"/>
</dbReference>
<dbReference type="Gene3D" id="3.30.390.130">
    <property type="match status" value="1"/>
</dbReference>
<evidence type="ECO:0000256" key="6">
    <source>
        <dbReference type="ARBA" id="ARBA00022771"/>
    </source>
</evidence>
<dbReference type="InterPro" id="IPR039398">
    <property type="entry name" value="Deltex_fam"/>
</dbReference>
<keyword evidence="7 9" id="KW-0862">Zinc</keyword>
<dbReference type="InParanoid" id="C3Y3J4"/>
<dbReference type="InterPro" id="IPR013083">
    <property type="entry name" value="Znf_RING/FYVE/PHD"/>
</dbReference>
<evidence type="ECO:0000256" key="5">
    <source>
        <dbReference type="ARBA" id="ARBA00022723"/>
    </source>
</evidence>
<evidence type="ECO:0000256" key="1">
    <source>
        <dbReference type="ARBA" id="ARBA00000900"/>
    </source>
</evidence>
<dbReference type="PROSITE" id="PS50089">
    <property type="entry name" value="ZF_RING_2"/>
    <property type="match status" value="1"/>
</dbReference>
<reference evidence="11" key="1">
    <citation type="journal article" date="2008" name="Nature">
        <title>The amphioxus genome and the evolution of the chordate karyotype.</title>
        <authorList>
            <consortium name="US DOE Joint Genome Institute (JGI-PGF)"/>
            <person name="Putnam N.H."/>
            <person name="Butts T."/>
            <person name="Ferrier D.E.K."/>
            <person name="Furlong R.F."/>
            <person name="Hellsten U."/>
            <person name="Kawashima T."/>
            <person name="Robinson-Rechavi M."/>
            <person name="Shoguchi E."/>
            <person name="Terry A."/>
            <person name="Yu J.-K."/>
            <person name="Benito-Gutierrez E.L."/>
            <person name="Dubchak I."/>
            <person name="Garcia-Fernandez J."/>
            <person name="Gibson-Brown J.J."/>
            <person name="Grigoriev I.V."/>
            <person name="Horton A.C."/>
            <person name="de Jong P.J."/>
            <person name="Jurka J."/>
            <person name="Kapitonov V.V."/>
            <person name="Kohara Y."/>
            <person name="Kuroki Y."/>
            <person name="Lindquist E."/>
            <person name="Lucas S."/>
            <person name="Osoegawa K."/>
            <person name="Pennacchio L.A."/>
            <person name="Salamov A.A."/>
            <person name="Satou Y."/>
            <person name="Sauka-Spengler T."/>
            <person name="Schmutz J."/>
            <person name="Shin-I T."/>
            <person name="Toyoda A."/>
            <person name="Bronner-Fraser M."/>
            <person name="Fujiyama A."/>
            <person name="Holland L.Z."/>
            <person name="Holland P.W.H."/>
            <person name="Satoh N."/>
            <person name="Rokhsar D.S."/>
        </authorList>
    </citation>
    <scope>NUCLEOTIDE SEQUENCE [LARGE SCALE GENOMIC DNA]</scope>
    <source>
        <strain evidence="11">S238N-H82</strain>
        <tissue evidence="11">Testes</tissue>
    </source>
</reference>
<dbReference type="STRING" id="7739.C3Y3J4"/>
<evidence type="ECO:0000256" key="9">
    <source>
        <dbReference type="RuleBase" id="RU367105"/>
    </source>
</evidence>
<keyword evidence="4 9" id="KW-0808">Transferase</keyword>
<dbReference type="UniPathway" id="UPA00143"/>
<comment type="similarity">
    <text evidence="3 9">Belongs to the Deltex family.</text>
</comment>
<dbReference type="GO" id="GO:0007219">
    <property type="term" value="P:Notch signaling pathway"/>
    <property type="evidence" value="ECO:0007669"/>
    <property type="project" value="InterPro"/>
</dbReference>
<dbReference type="GO" id="GO:0061630">
    <property type="term" value="F:ubiquitin protein ligase activity"/>
    <property type="evidence" value="ECO:0007669"/>
    <property type="project" value="UniProtKB-UniRule"/>
</dbReference>
<keyword evidence="6 8" id="KW-0863">Zinc-finger</keyword>
<comment type="pathway">
    <text evidence="2 9">Protein modification; protein ubiquitination.</text>
</comment>
<dbReference type="InterPro" id="IPR039399">
    <property type="entry name" value="Deltex_C_sf"/>
</dbReference>
<comment type="catalytic activity">
    <reaction evidence="1 9">
        <text>S-ubiquitinyl-[E2 ubiquitin-conjugating enzyme]-L-cysteine + [acceptor protein]-L-lysine = [E2 ubiquitin-conjugating enzyme]-L-cysteine + N(6)-ubiquitinyl-[acceptor protein]-L-lysine.</text>
        <dbReference type="EC" id="2.3.2.27"/>
    </reaction>
</comment>
<sequence>MAASSQTKSTDDQDETCAICLDDFKFPKTLPQCKHKFCGDCLDRALKAASQCPICKTVVGTLTGTQPQRGTMKSKVDMFTKLPGYPKHGTIVIDYHFPRGTQGPEHPNPGRPYFATSRQAYLPDNREGREVLALLQRAFNQRLVFTVGTSSSTGLSDNVIWNDIHHKTNIHGGPTNYGYPDPDYLRRVKEELAAKGIK</sequence>
<dbReference type="Pfam" id="PF18102">
    <property type="entry name" value="DTC"/>
    <property type="match status" value="1"/>
</dbReference>
<accession>C3Y3J4</accession>
<dbReference type="GO" id="GO:0008270">
    <property type="term" value="F:zinc ion binding"/>
    <property type="evidence" value="ECO:0007669"/>
    <property type="project" value="UniProtKB-KW"/>
</dbReference>
<dbReference type="SMART" id="SM00184">
    <property type="entry name" value="RING"/>
    <property type="match status" value="1"/>
</dbReference>
<evidence type="ECO:0000256" key="7">
    <source>
        <dbReference type="ARBA" id="ARBA00022833"/>
    </source>
</evidence>
<dbReference type="EC" id="2.3.2.27" evidence="9"/>
<keyword evidence="5 9" id="KW-0479">Metal-binding</keyword>
<evidence type="ECO:0000256" key="3">
    <source>
        <dbReference type="ARBA" id="ARBA00009413"/>
    </source>
</evidence>
<evidence type="ECO:0000313" key="11">
    <source>
        <dbReference type="EMBL" id="EEN64870.1"/>
    </source>
</evidence>
<dbReference type="PANTHER" id="PTHR12622">
    <property type="entry name" value="DELTEX-RELATED"/>
    <property type="match status" value="1"/>
</dbReference>
<protein>
    <recommendedName>
        <fullName evidence="9">E3 ubiquitin-protein ligase</fullName>
        <ecNumber evidence="9">2.3.2.27</ecNumber>
    </recommendedName>
</protein>
<dbReference type="InterPro" id="IPR001841">
    <property type="entry name" value="Znf_RING"/>
</dbReference>
<comment type="subcellular location">
    <subcellularLocation>
        <location evidence="9">Cytoplasm</location>
    </subcellularLocation>
</comment>
<evidence type="ECO:0000259" key="10">
    <source>
        <dbReference type="PROSITE" id="PS50089"/>
    </source>
</evidence>
<evidence type="ECO:0000256" key="4">
    <source>
        <dbReference type="ARBA" id="ARBA00022679"/>
    </source>
</evidence>
<proteinExistence type="inferred from homology"/>
<dbReference type="GO" id="GO:0016567">
    <property type="term" value="P:protein ubiquitination"/>
    <property type="evidence" value="ECO:0007669"/>
    <property type="project" value="UniProtKB-UniRule"/>
</dbReference>
<feature type="domain" description="RING-type" evidence="10">
    <location>
        <begin position="17"/>
        <end position="56"/>
    </location>
</feature>
<evidence type="ECO:0000256" key="2">
    <source>
        <dbReference type="ARBA" id="ARBA00004906"/>
    </source>
</evidence>
<dbReference type="PROSITE" id="PS00518">
    <property type="entry name" value="ZF_RING_1"/>
    <property type="match status" value="1"/>
</dbReference>
<dbReference type="CDD" id="cd09633">
    <property type="entry name" value="Deltex_C"/>
    <property type="match status" value="1"/>
</dbReference>
<dbReference type="SUPFAM" id="SSF57850">
    <property type="entry name" value="RING/U-box"/>
    <property type="match status" value="1"/>
</dbReference>
<dbReference type="AlphaFoldDB" id="C3Y3J4"/>
<dbReference type="Pfam" id="PF13923">
    <property type="entry name" value="zf-C3HC4_2"/>
    <property type="match status" value="1"/>
</dbReference>
<dbReference type="eggNOG" id="ENOG502QUYA">
    <property type="taxonomic scope" value="Eukaryota"/>
</dbReference>
<dbReference type="GO" id="GO:0005737">
    <property type="term" value="C:cytoplasm"/>
    <property type="evidence" value="ECO:0007669"/>
    <property type="project" value="UniProtKB-SubCell"/>
</dbReference>
<name>C3Y3J4_BRAFL</name>
<keyword evidence="9" id="KW-0963">Cytoplasm</keyword>